<dbReference type="PANTHER" id="PTHR33527:SF45">
    <property type="entry name" value="RRM DOMAIN-CONTAINING PROTEIN"/>
    <property type="match status" value="1"/>
</dbReference>
<dbReference type="AlphaFoldDB" id="A0AAE1JE60"/>
<evidence type="ECO:0000313" key="2">
    <source>
        <dbReference type="EMBL" id="KAK4267888.1"/>
    </source>
</evidence>
<sequence>MDTLNKQAKLKGKEEIDETMMAGSSSEVQNKNGLNPFAKEWDPAKERAPEETRCLYLAFSRCHPLNEDEIALFFSQRFGRCIEKLNFQRPQKNEDALIFGKVVFHFSTIPVSILGKENQIMLTVNSKSLWCLRFDPLNQNNEV</sequence>
<feature type="compositionally biased region" description="Polar residues" evidence="1">
    <location>
        <begin position="22"/>
        <end position="33"/>
    </location>
</feature>
<dbReference type="Proteomes" id="UP001293593">
    <property type="component" value="Unassembled WGS sequence"/>
</dbReference>
<keyword evidence="3" id="KW-1185">Reference proteome</keyword>
<reference evidence="2" key="1">
    <citation type="submission" date="2023-10" db="EMBL/GenBank/DDBJ databases">
        <title>Chromosome-level genome of the transformable northern wattle, Acacia crassicarpa.</title>
        <authorList>
            <person name="Massaro I."/>
            <person name="Sinha N.R."/>
            <person name="Poethig S."/>
            <person name="Leichty A.R."/>
        </authorList>
    </citation>
    <scope>NUCLEOTIDE SEQUENCE</scope>
    <source>
        <strain evidence="2">Acra3RX</strain>
        <tissue evidence="2">Leaf</tissue>
    </source>
</reference>
<evidence type="ECO:0000313" key="3">
    <source>
        <dbReference type="Proteomes" id="UP001293593"/>
    </source>
</evidence>
<name>A0AAE1JE60_9FABA</name>
<organism evidence="2 3">
    <name type="scientific">Acacia crassicarpa</name>
    <name type="common">northern wattle</name>
    <dbReference type="NCBI Taxonomy" id="499986"/>
    <lineage>
        <taxon>Eukaryota</taxon>
        <taxon>Viridiplantae</taxon>
        <taxon>Streptophyta</taxon>
        <taxon>Embryophyta</taxon>
        <taxon>Tracheophyta</taxon>
        <taxon>Spermatophyta</taxon>
        <taxon>Magnoliopsida</taxon>
        <taxon>eudicotyledons</taxon>
        <taxon>Gunneridae</taxon>
        <taxon>Pentapetalae</taxon>
        <taxon>rosids</taxon>
        <taxon>fabids</taxon>
        <taxon>Fabales</taxon>
        <taxon>Fabaceae</taxon>
        <taxon>Caesalpinioideae</taxon>
        <taxon>mimosoid clade</taxon>
        <taxon>Acacieae</taxon>
        <taxon>Acacia</taxon>
    </lineage>
</organism>
<dbReference type="EMBL" id="JAWXYG010000007">
    <property type="protein sequence ID" value="KAK4267888.1"/>
    <property type="molecule type" value="Genomic_DNA"/>
</dbReference>
<gene>
    <name evidence="2" type="ORF">QN277_024612</name>
</gene>
<proteinExistence type="predicted"/>
<accession>A0AAE1JE60</accession>
<protein>
    <submittedName>
        <fullName evidence="2">Uncharacterized protein</fullName>
    </submittedName>
</protein>
<feature type="region of interest" description="Disordered" evidence="1">
    <location>
        <begin position="1"/>
        <end position="44"/>
    </location>
</feature>
<dbReference type="PANTHER" id="PTHR33527">
    <property type="entry name" value="OS07G0274300 PROTEIN"/>
    <property type="match status" value="1"/>
</dbReference>
<evidence type="ECO:0000256" key="1">
    <source>
        <dbReference type="SAM" id="MobiDB-lite"/>
    </source>
</evidence>
<comment type="caution">
    <text evidence="2">The sequence shown here is derived from an EMBL/GenBank/DDBJ whole genome shotgun (WGS) entry which is preliminary data.</text>
</comment>